<comment type="caution">
    <text evidence="1">The sequence shown here is derived from an EMBL/GenBank/DDBJ whole genome shotgun (WGS) entry which is preliminary data.</text>
</comment>
<organism evidence="1 2">
    <name type="scientific">Roseiterribacter gracilis</name>
    <dbReference type="NCBI Taxonomy" id="2812848"/>
    <lineage>
        <taxon>Bacteria</taxon>
        <taxon>Pseudomonadati</taxon>
        <taxon>Pseudomonadota</taxon>
        <taxon>Alphaproteobacteria</taxon>
        <taxon>Rhodospirillales</taxon>
        <taxon>Roseiterribacteraceae</taxon>
        <taxon>Roseiterribacter</taxon>
    </lineage>
</organism>
<evidence type="ECO:0000313" key="2">
    <source>
        <dbReference type="Proteomes" id="UP000681075"/>
    </source>
</evidence>
<dbReference type="EMBL" id="BOPV01000001">
    <property type="protein sequence ID" value="GIL38143.1"/>
    <property type="molecule type" value="Genomic_DNA"/>
</dbReference>
<gene>
    <name evidence="1" type="ORF">TMPK1_03800</name>
</gene>
<keyword evidence="2" id="KW-1185">Reference proteome</keyword>
<name>A0A8S8X6B6_9PROT</name>
<dbReference type="Proteomes" id="UP000681075">
    <property type="component" value="Unassembled WGS sequence"/>
</dbReference>
<protein>
    <recommendedName>
        <fullName evidence="3">HEPN domain-containing protein</fullName>
    </recommendedName>
</protein>
<evidence type="ECO:0008006" key="3">
    <source>
        <dbReference type="Google" id="ProtNLM"/>
    </source>
</evidence>
<dbReference type="RefSeq" id="WP_420241100.1">
    <property type="nucleotide sequence ID" value="NZ_BOPV01000001.1"/>
</dbReference>
<accession>A0A8S8X6B6</accession>
<reference evidence="1" key="1">
    <citation type="submission" date="2021-02" db="EMBL/GenBank/DDBJ databases">
        <title>Genome sequence of Rhodospirillales sp. strain TMPK1 isolated from soil.</title>
        <authorList>
            <person name="Nakai R."/>
            <person name="Kusada H."/>
            <person name="Tamaki H."/>
        </authorList>
    </citation>
    <scope>NUCLEOTIDE SEQUENCE</scope>
    <source>
        <strain evidence="1">TMPK1</strain>
    </source>
</reference>
<proteinExistence type="predicted"/>
<sequence length="283" mass="32984">MNDEEIRPHTDAIVNRMFTTTADQNYILARVAFVAKLDWDFFWLSLHALEKYMKATLLLNGLAANRNRGHDLIALYKEIKKIDRRLEYGPFVQPPYEGFFWREITVDKFLVRLNAYGSPDNRYNLYGYTISLDDLFKVDQLIWSARRLCKRLKEHLADGDWSTDVDWIDILQRNPERWSIDQSLPLEKLLLSDDDALLQPFVRNMNFAFAPDHLHQVDTIRLTAHNPPLVAWFDRLKSNDASIETKETSAAVLGWVKKNIKLSKNDAHELDDVLAAYRSGRST</sequence>
<dbReference type="AlphaFoldDB" id="A0A8S8X6B6"/>
<evidence type="ECO:0000313" key="1">
    <source>
        <dbReference type="EMBL" id="GIL38143.1"/>
    </source>
</evidence>